<feature type="non-terminal residue" evidence="2">
    <location>
        <position position="1"/>
    </location>
</feature>
<dbReference type="EMBL" id="JAMKFB020000015">
    <property type="protein sequence ID" value="KAL0174151.1"/>
    <property type="molecule type" value="Genomic_DNA"/>
</dbReference>
<gene>
    <name evidence="2" type="ORF">M9458_030119</name>
</gene>
<evidence type="ECO:0000256" key="1">
    <source>
        <dbReference type="SAM" id="Phobius"/>
    </source>
</evidence>
<keyword evidence="1" id="KW-0472">Membrane</keyword>
<feature type="transmembrane region" description="Helical" evidence="1">
    <location>
        <begin position="15"/>
        <end position="37"/>
    </location>
</feature>
<reference evidence="2 3" key="1">
    <citation type="submission" date="2024-05" db="EMBL/GenBank/DDBJ databases">
        <title>Genome sequencing and assembly of Indian major carp, Cirrhinus mrigala (Hamilton, 1822).</title>
        <authorList>
            <person name="Mohindra V."/>
            <person name="Chowdhury L.M."/>
            <person name="Lal K."/>
            <person name="Jena J.K."/>
        </authorList>
    </citation>
    <scope>NUCLEOTIDE SEQUENCE [LARGE SCALE GENOMIC DNA]</scope>
    <source>
        <strain evidence="2">CM1030</strain>
        <tissue evidence="2">Blood</tissue>
    </source>
</reference>
<evidence type="ECO:0000313" key="2">
    <source>
        <dbReference type="EMBL" id="KAL0174151.1"/>
    </source>
</evidence>
<keyword evidence="1" id="KW-1133">Transmembrane helix</keyword>
<feature type="non-terminal residue" evidence="2">
    <location>
        <position position="61"/>
    </location>
</feature>
<organism evidence="2 3">
    <name type="scientific">Cirrhinus mrigala</name>
    <name type="common">Mrigala</name>
    <dbReference type="NCBI Taxonomy" id="683832"/>
    <lineage>
        <taxon>Eukaryota</taxon>
        <taxon>Metazoa</taxon>
        <taxon>Chordata</taxon>
        <taxon>Craniata</taxon>
        <taxon>Vertebrata</taxon>
        <taxon>Euteleostomi</taxon>
        <taxon>Actinopterygii</taxon>
        <taxon>Neopterygii</taxon>
        <taxon>Teleostei</taxon>
        <taxon>Ostariophysi</taxon>
        <taxon>Cypriniformes</taxon>
        <taxon>Cyprinidae</taxon>
        <taxon>Labeoninae</taxon>
        <taxon>Labeonini</taxon>
        <taxon>Cirrhinus</taxon>
    </lineage>
</organism>
<name>A0ABD0PN37_CIRMR</name>
<keyword evidence="3" id="KW-1185">Reference proteome</keyword>
<protein>
    <submittedName>
        <fullName evidence="2">Uncharacterized protein</fullName>
    </submittedName>
</protein>
<dbReference type="AlphaFoldDB" id="A0ABD0PN37"/>
<accession>A0ABD0PN37</accession>
<proteinExistence type="predicted"/>
<sequence length="61" mass="6832">VSLSEQITGVVRQPAFIAGIGVSSWMVLMGFSAWIYCRHRRRKELGHYTTSFAYTPAGNLL</sequence>
<keyword evidence="1" id="KW-0812">Transmembrane</keyword>
<comment type="caution">
    <text evidence="2">The sequence shown here is derived from an EMBL/GenBank/DDBJ whole genome shotgun (WGS) entry which is preliminary data.</text>
</comment>
<evidence type="ECO:0000313" key="3">
    <source>
        <dbReference type="Proteomes" id="UP001529510"/>
    </source>
</evidence>
<dbReference type="Proteomes" id="UP001529510">
    <property type="component" value="Unassembled WGS sequence"/>
</dbReference>